<evidence type="ECO:0000256" key="2">
    <source>
        <dbReference type="ARBA" id="ARBA00022475"/>
    </source>
</evidence>
<evidence type="ECO:0000256" key="6">
    <source>
        <dbReference type="SAM" id="Phobius"/>
    </source>
</evidence>
<dbReference type="NCBIfam" id="TIGR00361">
    <property type="entry name" value="ComEC_Rec2"/>
    <property type="match status" value="1"/>
</dbReference>
<protein>
    <submittedName>
        <fullName evidence="8">DNA internalization-related competence protein ComEC/Rec2</fullName>
    </submittedName>
</protein>
<dbReference type="InterPro" id="IPR036866">
    <property type="entry name" value="RibonucZ/Hydroxyglut_hydro"/>
</dbReference>
<accession>A0ABT1SB93</accession>
<dbReference type="CDD" id="cd07731">
    <property type="entry name" value="ComA-like_MBL-fold"/>
    <property type="match status" value="1"/>
</dbReference>
<dbReference type="SMART" id="SM00849">
    <property type="entry name" value="Lactamase_B"/>
    <property type="match status" value="1"/>
</dbReference>
<dbReference type="InterPro" id="IPR004477">
    <property type="entry name" value="ComEC_N"/>
</dbReference>
<dbReference type="RefSeq" id="WP_256311635.1">
    <property type="nucleotide sequence ID" value="NZ_JANGAC010000008.1"/>
</dbReference>
<comment type="subcellular location">
    <subcellularLocation>
        <location evidence="1">Cell membrane</location>
        <topology evidence="1">Multi-pass membrane protein</topology>
    </subcellularLocation>
</comment>
<keyword evidence="4 6" id="KW-1133">Transmembrane helix</keyword>
<organism evidence="8 9">
    <name type="scientific">Tissierella carlieri</name>
    <dbReference type="NCBI Taxonomy" id="689904"/>
    <lineage>
        <taxon>Bacteria</taxon>
        <taxon>Bacillati</taxon>
        <taxon>Bacillota</taxon>
        <taxon>Tissierellia</taxon>
        <taxon>Tissierellales</taxon>
        <taxon>Tissierellaceae</taxon>
        <taxon>Tissierella</taxon>
    </lineage>
</organism>
<evidence type="ECO:0000256" key="3">
    <source>
        <dbReference type="ARBA" id="ARBA00022692"/>
    </source>
</evidence>
<feature type="transmembrane region" description="Helical" evidence="6">
    <location>
        <begin position="782"/>
        <end position="799"/>
    </location>
</feature>
<feature type="transmembrane region" description="Helical" evidence="6">
    <location>
        <begin position="27"/>
        <end position="45"/>
    </location>
</feature>
<evidence type="ECO:0000259" key="7">
    <source>
        <dbReference type="SMART" id="SM00849"/>
    </source>
</evidence>
<evidence type="ECO:0000256" key="4">
    <source>
        <dbReference type="ARBA" id="ARBA00022989"/>
    </source>
</evidence>
<dbReference type="InterPro" id="IPR001279">
    <property type="entry name" value="Metallo-B-lactamas"/>
</dbReference>
<evidence type="ECO:0000313" key="8">
    <source>
        <dbReference type="EMBL" id="MCQ4923749.1"/>
    </source>
</evidence>
<dbReference type="Pfam" id="PF00753">
    <property type="entry name" value="Lactamase_B"/>
    <property type="match status" value="2"/>
</dbReference>
<feature type="transmembrane region" description="Helical" evidence="6">
    <location>
        <begin position="273"/>
        <end position="294"/>
    </location>
</feature>
<dbReference type="EMBL" id="JANGAC010000008">
    <property type="protein sequence ID" value="MCQ4923749.1"/>
    <property type="molecule type" value="Genomic_DNA"/>
</dbReference>
<dbReference type="PANTHER" id="PTHR30619">
    <property type="entry name" value="DNA INTERNALIZATION/COMPETENCE PROTEIN COMEC/REC2"/>
    <property type="match status" value="1"/>
</dbReference>
<dbReference type="SUPFAM" id="SSF56281">
    <property type="entry name" value="Metallo-hydrolase/oxidoreductase"/>
    <property type="match status" value="1"/>
</dbReference>
<dbReference type="InterPro" id="IPR025405">
    <property type="entry name" value="DUF4131"/>
</dbReference>
<dbReference type="Gene3D" id="3.60.15.10">
    <property type="entry name" value="Ribonuclease Z/Hydroxyacylglutathione hydrolase-like"/>
    <property type="match status" value="1"/>
</dbReference>
<dbReference type="NCBIfam" id="TIGR00360">
    <property type="entry name" value="ComEC_N-term"/>
    <property type="match status" value="1"/>
</dbReference>
<dbReference type="Proteomes" id="UP001524478">
    <property type="component" value="Unassembled WGS sequence"/>
</dbReference>
<reference evidence="8 9" key="1">
    <citation type="submission" date="2022-06" db="EMBL/GenBank/DDBJ databases">
        <title>Isolation of gut microbiota from human fecal samples.</title>
        <authorList>
            <person name="Pamer E.G."/>
            <person name="Barat B."/>
            <person name="Waligurski E."/>
            <person name="Medina S."/>
            <person name="Paddock L."/>
            <person name="Mostad J."/>
        </authorList>
    </citation>
    <scope>NUCLEOTIDE SEQUENCE [LARGE SCALE GENOMIC DNA]</scope>
    <source>
        <strain evidence="8 9">DFI.7.95</strain>
    </source>
</reference>
<dbReference type="InterPro" id="IPR004797">
    <property type="entry name" value="Competence_ComEC/Rec2"/>
</dbReference>
<feature type="transmembrane region" description="Helical" evidence="6">
    <location>
        <begin position="339"/>
        <end position="356"/>
    </location>
</feature>
<feature type="transmembrane region" description="Helical" evidence="6">
    <location>
        <begin position="464"/>
        <end position="481"/>
    </location>
</feature>
<keyword evidence="2" id="KW-1003">Cell membrane</keyword>
<dbReference type="InterPro" id="IPR035681">
    <property type="entry name" value="ComA-like_MBL"/>
</dbReference>
<feature type="transmembrane region" description="Helical" evidence="6">
    <location>
        <begin position="493"/>
        <end position="511"/>
    </location>
</feature>
<feature type="transmembrane region" description="Helical" evidence="6">
    <location>
        <begin position="368"/>
        <end position="389"/>
    </location>
</feature>
<evidence type="ECO:0000313" key="9">
    <source>
        <dbReference type="Proteomes" id="UP001524478"/>
    </source>
</evidence>
<keyword evidence="3 6" id="KW-0812">Transmembrane</keyword>
<dbReference type="PANTHER" id="PTHR30619:SF1">
    <property type="entry name" value="RECOMBINATION PROTEIN 2"/>
    <property type="match status" value="1"/>
</dbReference>
<keyword evidence="5 6" id="KW-0472">Membrane</keyword>
<dbReference type="Pfam" id="PF03772">
    <property type="entry name" value="Competence"/>
    <property type="match status" value="1"/>
</dbReference>
<evidence type="ECO:0000256" key="1">
    <source>
        <dbReference type="ARBA" id="ARBA00004651"/>
    </source>
</evidence>
<keyword evidence="9" id="KW-1185">Reference proteome</keyword>
<comment type="caution">
    <text evidence="8">The sequence shown here is derived from an EMBL/GenBank/DDBJ whole genome shotgun (WGS) entry which is preliminary data.</text>
</comment>
<gene>
    <name evidence="8" type="ORF">NE686_11670</name>
</gene>
<feature type="transmembrane region" description="Helical" evidence="6">
    <location>
        <begin position="434"/>
        <end position="452"/>
    </location>
</feature>
<feature type="transmembrane region" description="Helical" evidence="6">
    <location>
        <begin position="401"/>
        <end position="422"/>
    </location>
</feature>
<evidence type="ECO:0000256" key="5">
    <source>
        <dbReference type="ARBA" id="ARBA00023136"/>
    </source>
</evidence>
<feature type="transmembrane region" description="Helical" evidence="6">
    <location>
        <begin position="315"/>
        <end position="333"/>
    </location>
</feature>
<feature type="transmembrane region" description="Helical" evidence="6">
    <location>
        <begin position="6"/>
        <end position="22"/>
    </location>
</feature>
<dbReference type="InterPro" id="IPR052159">
    <property type="entry name" value="Competence_DNA_uptake"/>
</dbReference>
<name>A0ABT1SB93_9FIRM</name>
<feature type="transmembrane region" description="Helical" evidence="6">
    <location>
        <begin position="51"/>
        <end position="70"/>
    </location>
</feature>
<sequence length="815" mass="93255">MDRPFVFITIPLAIGIILSYYFSFNIFIIFMLIILGVGTYLLNLIRNSSNAIILFFIMVVLGVSLGTYNLNSSILASRVDANIILSGTVDDILWKEDGQGKYIIHINGIEDKLIHSKVDEKIVLKIIGEKNIELGDEISFTGKLKKPLENTNPMLFNYRLNLLSNKIHTTMTIKDYSIIEINNMNKSFMYRAKANFRKTIGTIFDNNLNTENSSLMKSIVLGEYSYLEEENIEKYRNLGLAHILAVSGLHIGIIAGALIYVLSYLGVNRKLNIIVTLSIIWFYGYLIGFPPSLLRANIMFSIFFYAQTLAEPYDSINALFFAMFILLIINPMWIFNLGFQLSFIATFSIIYFTPKIQKIFYPYNNKITYTLCGLLGVQIGLLPIQAYYFNRLSILSIFSNLVIAPILSLPLIIGAIMIGFYYSVPILIPLIGNLLNLILSIQFKLVNILYKFPFGIIKFYSPRIADIILYYILMLAIFGVIKIDKVGLSIKKVIIYYLSILLLFNSIMLLIDKSIEIQFIDVGQGDSILISTKNGSYLIDTGGNIMDSFDVGKNITLPYLEKMGINKLKGVFITHFDDDHCKSLPLLIENIKINNILISYEDNTSKIYNEIKNKTIPLTILKENDLMWLDNDTSIKVLSPNEELIKRGFEGNNLSLVFLLSYYDKKILFTGDMEKEVEWRLIDKFERPIDIIKVPHHGSNTSSTEELLSKIKPATGIISVGRNNFYGHPRKEIIDRYEELGTKLYRTDTMGMIKVKLDKEDIDIIPFIQDDLNVIDILNENLLILSFYAIYYLLSYILIKNYLYFETELTINELQ</sequence>
<proteinExistence type="predicted"/>
<feature type="domain" description="Metallo-beta-lactamase" evidence="7">
    <location>
        <begin position="524"/>
        <end position="722"/>
    </location>
</feature>
<dbReference type="Pfam" id="PF13567">
    <property type="entry name" value="DUF4131"/>
    <property type="match status" value="1"/>
</dbReference>
<feature type="transmembrane region" description="Helical" evidence="6">
    <location>
        <begin position="243"/>
        <end position="267"/>
    </location>
</feature>